<dbReference type="PROSITE" id="PS50297">
    <property type="entry name" value="ANK_REP_REGION"/>
    <property type="match status" value="1"/>
</dbReference>
<dbReference type="GO" id="GO:0010008">
    <property type="term" value="C:endosome membrane"/>
    <property type="evidence" value="ECO:0007669"/>
    <property type="project" value="UniProtKB-SubCell"/>
</dbReference>
<feature type="compositionally biased region" description="Basic and acidic residues" evidence="17">
    <location>
        <begin position="316"/>
        <end position="327"/>
    </location>
</feature>
<dbReference type="SMART" id="SM00248">
    <property type="entry name" value="ANK"/>
    <property type="match status" value="3"/>
</dbReference>
<evidence type="ECO:0000256" key="5">
    <source>
        <dbReference type="ARBA" id="ARBA00022723"/>
    </source>
</evidence>
<keyword evidence="21" id="KW-1185">Reference proteome</keyword>
<feature type="domain" description="Arf-GAP" evidence="19">
    <location>
        <begin position="348"/>
        <end position="430"/>
    </location>
</feature>
<dbReference type="FunFam" id="1.10.220.150:FF:000007">
    <property type="entry name" value="Arf-GAP with coiled-coil, ANK repeat and PH domain-containing protein 2"/>
    <property type="match status" value="1"/>
</dbReference>
<evidence type="ECO:0000256" key="13">
    <source>
        <dbReference type="PROSITE-ProRule" id="PRU00023"/>
    </source>
</evidence>
<comment type="domain">
    <text evidence="15">The BAR domain mediates homodimerization, it can neither bind membrane nor impart curvature, but instead requires the neighboring PH domain to achieve these functions.</text>
</comment>
<name>A0A673YVB7_SALTR</name>
<proteinExistence type="predicted"/>
<reference evidence="20" key="2">
    <citation type="submission" date="2025-09" db="UniProtKB">
        <authorList>
            <consortium name="Ensembl"/>
        </authorList>
    </citation>
    <scope>IDENTIFICATION</scope>
</reference>
<evidence type="ECO:0000256" key="17">
    <source>
        <dbReference type="SAM" id="MobiDB-lite"/>
    </source>
</evidence>
<dbReference type="InterPro" id="IPR038508">
    <property type="entry name" value="ArfGAP_dom_sf"/>
</dbReference>
<keyword evidence="11 16" id="KW-0175">Coiled coil</keyword>
<dbReference type="GO" id="GO:0005096">
    <property type="term" value="F:GTPase activator activity"/>
    <property type="evidence" value="ECO:0007669"/>
    <property type="project" value="UniProtKB-KW"/>
</dbReference>
<evidence type="ECO:0000313" key="21">
    <source>
        <dbReference type="Proteomes" id="UP000472277"/>
    </source>
</evidence>
<dbReference type="SMART" id="SM00105">
    <property type="entry name" value="ArfGap"/>
    <property type="match status" value="1"/>
</dbReference>
<keyword evidence="12" id="KW-0472">Membrane</keyword>
<dbReference type="Gene3D" id="1.20.1270.60">
    <property type="entry name" value="Arfaptin homology (AH) domain/BAR domain"/>
    <property type="match status" value="1"/>
</dbReference>
<feature type="compositionally biased region" description="Low complexity" evidence="17">
    <location>
        <begin position="328"/>
        <end position="337"/>
    </location>
</feature>
<dbReference type="Pfam" id="PF01412">
    <property type="entry name" value="ArfGap"/>
    <property type="match status" value="1"/>
</dbReference>
<dbReference type="InterPro" id="IPR001849">
    <property type="entry name" value="PH_domain"/>
</dbReference>
<evidence type="ECO:0000256" key="4">
    <source>
        <dbReference type="ARBA" id="ARBA00022475"/>
    </source>
</evidence>
<sequence length="729" mass="82190">FVMQLRECFKGILRYFNNELVKLCIGMIDAGKAYNTANKQFVNGIRELAASSTKDEVIEILFDQAQRSIKTQLLTFVKEDLRKFKEAKKQFDKVSEEKEAALNKNAQAPRNKQHEVEEATNILTATRKCFRHIVLDYVLQMLSFMYAHLTFFHQGYDLFSELQPLMKQLGGQLDLLVVDAAKEKRDMEQKHSTIQQKDFSNDDTKLEYNVDADNGIAMEGYLFKRASNAFKTWNRRWFSIQNNQLVYQKKFKDNPTVVVEDLRLCTVKHCEDIERRFCFEVVSPTKSCIMQADSEKLRQAWIKAVQNSIATAFREQGEDAEKLDRKSSTSTGSLDSGGEPKERSLKGESALQRVMVIGGNACCCDCGQPDPRWASINLGITLCIQCSGIHRSLGVHFSKVRSLTLDSWEPELLKLMCELGNGVINQIYEAGREELGAMKPKPTDPRYYRRVVLQLPLCSTTTAVLFCSYHCVLQLPPCCSAATTGLKARRDSLFCPDELDSLFSYFDTSAKLRSSKYSSVFHSPPPSLLPYILPSSHPSVLTELVVFSEPKEYSPGLQLYWASCARSLPNMAEALAHGAEVNWVNTDDDKRTPLIMAVQGGSLVTCEFLLQNAGNVNQQDALGRGPLHHATILGHTGQVCLFLKRGANQNAADIEAKTPLSMAVDAANADIVTLLRLAKMNEEMREAEGPYMQSGDETYQDIFQDFSQMASNDPEKLNRYQQYDSQQRP</sequence>
<keyword evidence="10 13" id="KW-0040">ANK repeat</keyword>
<dbReference type="InterPro" id="IPR001164">
    <property type="entry name" value="ArfGAP_dom"/>
</dbReference>
<dbReference type="SUPFAM" id="SSF50729">
    <property type="entry name" value="PH domain-like"/>
    <property type="match status" value="1"/>
</dbReference>
<keyword evidence="3 15" id="KW-0343">GTPase activation</keyword>
<dbReference type="PANTHER" id="PTHR23180">
    <property type="entry name" value="CENTAURIN/ARF"/>
    <property type="match status" value="1"/>
</dbReference>
<dbReference type="InterPro" id="IPR011993">
    <property type="entry name" value="PH-like_dom_sf"/>
</dbReference>
<keyword evidence="4" id="KW-1003">Cell membrane</keyword>
<keyword evidence="5 15" id="KW-0479">Metal-binding</keyword>
<dbReference type="GO" id="GO:0005886">
    <property type="term" value="C:plasma membrane"/>
    <property type="evidence" value="ECO:0007669"/>
    <property type="project" value="UniProtKB-SubCell"/>
</dbReference>
<evidence type="ECO:0000256" key="11">
    <source>
        <dbReference type="ARBA" id="ARBA00023054"/>
    </source>
</evidence>
<evidence type="ECO:0000256" key="3">
    <source>
        <dbReference type="ARBA" id="ARBA00022468"/>
    </source>
</evidence>
<evidence type="ECO:0000256" key="6">
    <source>
        <dbReference type="ARBA" id="ARBA00022737"/>
    </source>
</evidence>
<dbReference type="Pfam" id="PF12796">
    <property type="entry name" value="Ank_2"/>
    <property type="match status" value="1"/>
</dbReference>
<comment type="domain">
    <text evidence="15">PH domain binds phospholipids including phosphatidic acid, phosphatidylinositol 3-phosphate, phosphatidylinositol 3,5-bisphosphate (PIP2) and phosphatidylinositol 3,4,5-trisphosphate (PIP3). May mediate protein binding to PIP2 or PIP3 containing membranes.</text>
</comment>
<evidence type="ECO:0000256" key="10">
    <source>
        <dbReference type="ARBA" id="ARBA00023043"/>
    </source>
</evidence>
<dbReference type="GeneTree" id="ENSGT00940000156389"/>
<dbReference type="Proteomes" id="UP000472277">
    <property type="component" value="Chromosome 17"/>
</dbReference>
<dbReference type="Gene3D" id="2.30.29.30">
    <property type="entry name" value="Pleckstrin-homology domain (PH domain)/Phosphotyrosine-binding domain (PTB)"/>
    <property type="match status" value="1"/>
</dbReference>
<dbReference type="SMART" id="SM00233">
    <property type="entry name" value="PH"/>
    <property type="match status" value="1"/>
</dbReference>
<evidence type="ECO:0000313" key="20">
    <source>
        <dbReference type="Ensembl" id="ENSSTUP00000038753.1"/>
    </source>
</evidence>
<keyword evidence="9 15" id="KW-0862">Zinc</keyword>
<dbReference type="AlphaFoldDB" id="A0A673YVB7"/>
<dbReference type="InterPro" id="IPR037278">
    <property type="entry name" value="ARFGAP/RecO"/>
</dbReference>
<evidence type="ECO:0000256" key="14">
    <source>
        <dbReference type="PROSITE-ProRule" id="PRU00288"/>
    </source>
</evidence>
<evidence type="ECO:0000259" key="18">
    <source>
        <dbReference type="PROSITE" id="PS50003"/>
    </source>
</evidence>
<evidence type="ECO:0000256" key="9">
    <source>
        <dbReference type="ARBA" id="ARBA00022833"/>
    </source>
</evidence>
<dbReference type="GO" id="GO:0008270">
    <property type="term" value="F:zinc ion binding"/>
    <property type="evidence" value="ECO:0007669"/>
    <property type="project" value="UniProtKB-KW"/>
</dbReference>
<evidence type="ECO:0000256" key="16">
    <source>
        <dbReference type="SAM" id="Coils"/>
    </source>
</evidence>
<dbReference type="InterPro" id="IPR004148">
    <property type="entry name" value="BAR_dom"/>
</dbReference>
<dbReference type="Gene3D" id="1.10.220.150">
    <property type="entry name" value="Arf GTPase activating protein"/>
    <property type="match status" value="1"/>
</dbReference>
<comment type="subcellular location">
    <subcellularLocation>
        <location evidence="1">Cell membrane</location>
    </subcellularLocation>
    <subcellularLocation>
        <location evidence="2 15">Endosome membrane</location>
        <topology evidence="2 15">Peripheral membrane protein</topology>
    </subcellularLocation>
</comment>
<dbReference type="FunFam" id="1.20.1270.60:FF:000025">
    <property type="entry name" value="arf-GAP with coiled-coil, ANK repeat and PH domain-containing protein 2"/>
    <property type="match status" value="1"/>
</dbReference>
<dbReference type="SUPFAM" id="SSF103657">
    <property type="entry name" value="BAR/IMD domain-like"/>
    <property type="match status" value="1"/>
</dbReference>
<dbReference type="PROSITE" id="PS50003">
    <property type="entry name" value="PH_DOMAIN"/>
    <property type="match status" value="1"/>
</dbReference>
<dbReference type="Gene3D" id="1.25.40.20">
    <property type="entry name" value="Ankyrin repeat-containing domain"/>
    <property type="match status" value="1"/>
</dbReference>
<evidence type="ECO:0000256" key="12">
    <source>
        <dbReference type="ARBA" id="ARBA00023136"/>
    </source>
</evidence>
<dbReference type="InterPro" id="IPR027267">
    <property type="entry name" value="AH/BAR_dom_sf"/>
</dbReference>
<dbReference type="SUPFAM" id="SSF57863">
    <property type="entry name" value="ArfGap/RecO-like zinc finger"/>
    <property type="match status" value="1"/>
</dbReference>
<evidence type="ECO:0000256" key="8">
    <source>
        <dbReference type="ARBA" id="ARBA00022771"/>
    </source>
</evidence>
<dbReference type="InterPro" id="IPR045258">
    <property type="entry name" value="ACAP1/2/3-like"/>
</dbReference>
<evidence type="ECO:0000256" key="15">
    <source>
        <dbReference type="RuleBase" id="RU369028"/>
    </source>
</evidence>
<comment type="function">
    <text evidence="15">GTPase-activating protein for the ADP ribosylation factor family.</text>
</comment>
<dbReference type="SUPFAM" id="SSF48403">
    <property type="entry name" value="Ankyrin repeat"/>
    <property type="match status" value="1"/>
</dbReference>
<dbReference type="PROSITE" id="PS50115">
    <property type="entry name" value="ARFGAP"/>
    <property type="match status" value="1"/>
</dbReference>
<dbReference type="Pfam" id="PF16746">
    <property type="entry name" value="BAR_3"/>
    <property type="match status" value="1"/>
</dbReference>
<keyword evidence="7 15" id="KW-0967">Endosome</keyword>
<dbReference type="PROSITE" id="PS50088">
    <property type="entry name" value="ANK_REPEAT"/>
    <property type="match status" value="2"/>
</dbReference>
<feature type="repeat" description="ANK" evidence="13">
    <location>
        <begin position="622"/>
        <end position="654"/>
    </location>
</feature>
<evidence type="ECO:0000256" key="2">
    <source>
        <dbReference type="ARBA" id="ARBA00004481"/>
    </source>
</evidence>
<comment type="activity regulation">
    <text evidence="15">GAP activity stimulated by phosphatidylinositol 4,5-bisphosphate (PIP2) and phosphatidic acid.</text>
</comment>
<feature type="repeat" description="ANK" evidence="13">
    <location>
        <begin position="589"/>
        <end position="621"/>
    </location>
</feature>
<feature type="coiled-coil region" evidence="16">
    <location>
        <begin position="77"/>
        <end position="104"/>
    </location>
</feature>
<dbReference type="PRINTS" id="PR00405">
    <property type="entry name" value="REVINTRACTNG"/>
</dbReference>
<dbReference type="Pfam" id="PF00169">
    <property type="entry name" value="PH"/>
    <property type="match status" value="1"/>
</dbReference>
<evidence type="ECO:0000259" key="19">
    <source>
        <dbReference type="PROSITE" id="PS50115"/>
    </source>
</evidence>
<feature type="domain" description="PH" evidence="18">
    <location>
        <begin position="215"/>
        <end position="310"/>
    </location>
</feature>
<keyword evidence="6 15" id="KW-0677">Repeat</keyword>
<dbReference type="CDD" id="cd13250">
    <property type="entry name" value="PH_ACAP"/>
    <property type="match status" value="1"/>
</dbReference>
<reference evidence="20" key="1">
    <citation type="submission" date="2025-08" db="UniProtKB">
        <authorList>
            <consortium name="Ensembl"/>
        </authorList>
    </citation>
    <scope>IDENTIFICATION</scope>
</reference>
<gene>
    <name evidence="20" type="primary">LOC115151514</name>
</gene>
<feature type="region of interest" description="Disordered" evidence="17">
    <location>
        <begin position="316"/>
        <end position="345"/>
    </location>
</feature>
<keyword evidence="8 14" id="KW-0863">Zinc-finger</keyword>
<dbReference type="Ensembl" id="ENSSTUT00000040501.1">
    <property type="protein sequence ID" value="ENSSTUP00000038753.1"/>
    <property type="gene ID" value="ENSSTUG00000011984.1"/>
</dbReference>
<dbReference type="FunFam" id="1.25.40.20:FF:000020">
    <property type="entry name" value="Arf-GAP with coiled-coil, ANK repeat and PH domain-containing protein 2"/>
    <property type="match status" value="1"/>
</dbReference>
<evidence type="ECO:0000256" key="7">
    <source>
        <dbReference type="ARBA" id="ARBA00022753"/>
    </source>
</evidence>
<organism evidence="20 21">
    <name type="scientific">Salmo trutta</name>
    <name type="common">Brown trout</name>
    <dbReference type="NCBI Taxonomy" id="8032"/>
    <lineage>
        <taxon>Eukaryota</taxon>
        <taxon>Metazoa</taxon>
        <taxon>Chordata</taxon>
        <taxon>Craniata</taxon>
        <taxon>Vertebrata</taxon>
        <taxon>Euteleostomi</taxon>
        <taxon>Actinopterygii</taxon>
        <taxon>Neopterygii</taxon>
        <taxon>Teleostei</taxon>
        <taxon>Protacanthopterygii</taxon>
        <taxon>Salmoniformes</taxon>
        <taxon>Salmonidae</taxon>
        <taxon>Salmoninae</taxon>
        <taxon>Salmo</taxon>
    </lineage>
</organism>
<accession>A0A673YVB7</accession>
<dbReference type="FunFam" id="2.30.29.30:FF:000026">
    <property type="entry name" value="Arf-GAP with coiled-coil, ANK repeat and PH domain-containing protein 2"/>
    <property type="match status" value="1"/>
</dbReference>
<evidence type="ECO:0000256" key="1">
    <source>
        <dbReference type="ARBA" id="ARBA00004236"/>
    </source>
</evidence>
<dbReference type="InterPro" id="IPR002110">
    <property type="entry name" value="Ankyrin_rpt"/>
</dbReference>
<protein>
    <recommendedName>
        <fullName evidence="15">Arf-GAP with coiled-coil, ANK repeat and PH domain-containing protein</fullName>
        <shortName evidence="15">Cnt-b</shortName>
    </recommendedName>
    <alternativeName>
        <fullName evidence="15">Centaurin-beta</fullName>
    </alternativeName>
</protein>
<dbReference type="PANTHER" id="PTHR23180:SF241">
    <property type="entry name" value="ARF-GAP WITH COILED-COIL, ANK REPEAT AND PH DOMAIN-CONTAINING PROTEIN 2"/>
    <property type="match status" value="1"/>
</dbReference>
<dbReference type="InterPro" id="IPR036770">
    <property type="entry name" value="Ankyrin_rpt-contain_sf"/>
</dbReference>